<gene>
    <name evidence="2" type="ORF">GSF08_03235</name>
</gene>
<organism evidence="2 3">
    <name type="scientific">Copranaerobaculum intestinale</name>
    <dbReference type="NCBI Taxonomy" id="2692629"/>
    <lineage>
        <taxon>Bacteria</taxon>
        <taxon>Bacillati</taxon>
        <taxon>Bacillota</taxon>
        <taxon>Erysipelotrichia</taxon>
        <taxon>Erysipelotrichales</taxon>
        <taxon>Erysipelotrichaceae</taxon>
        <taxon>Copranaerobaculum</taxon>
    </lineage>
</organism>
<dbReference type="Proteomes" id="UP000434036">
    <property type="component" value="Unassembled WGS sequence"/>
</dbReference>
<accession>A0A6N8U4S9</accession>
<dbReference type="InterPro" id="IPR006674">
    <property type="entry name" value="HD_domain"/>
</dbReference>
<reference evidence="2 3" key="2">
    <citation type="submission" date="2020-01" db="EMBL/GenBank/DDBJ databases">
        <title>Clostridiaceae sp. nov. isolated from the gut of human by culturomics.</title>
        <authorList>
            <person name="Chang Y."/>
        </authorList>
    </citation>
    <scope>NUCLEOTIDE SEQUENCE [LARGE SCALE GENOMIC DNA]</scope>
    <source>
        <strain evidence="2 3">DONG20-135</strain>
    </source>
</reference>
<name>A0A6N8U4S9_9FIRM</name>
<dbReference type="EMBL" id="WUUQ01000001">
    <property type="protein sequence ID" value="MXQ72950.1"/>
    <property type="molecule type" value="Genomic_DNA"/>
</dbReference>
<comment type="caution">
    <text evidence="2">The sequence shown here is derived from an EMBL/GenBank/DDBJ whole genome shotgun (WGS) entry which is preliminary data.</text>
</comment>
<sequence>MDRLEYIRVQTDRILQRIPSAEEQKFAYIHLYGVSKWAAFLAMKENLDPEIAAVSGMLHDIARYLENSADHAVRGAELSLEILNHTQLFTADEISIITSAIAHHSDKEHIHDVYDELLKNSDVLDHYFYNPKDPISPSDQKRLLLLLKDIQ</sequence>
<keyword evidence="3" id="KW-1185">Reference proteome</keyword>
<dbReference type="AlphaFoldDB" id="A0A6N8U4S9"/>
<evidence type="ECO:0000259" key="1">
    <source>
        <dbReference type="PROSITE" id="PS51831"/>
    </source>
</evidence>
<evidence type="ECO:0000313" key="2">
    <source>
        <dbReference type="EMBL" id="MXQ72950.1"/>
    </source>
</evidence>
<reference evidence="2 3" key="1">
    <citation type="submission" date="2019-12" db="EMBL/GenBank/DDBJ databases">
        <authorList>
            <person name="Yang R."/>
        </authorList>
    </citation>
    <scope>NUCLEOTIDE SEQUENCE [LARGE SCALE GENOMIC DNA]</scope>
    <source>
        <strain evidence="2 3">DONG20-135</strain>
    </source>
</reference>
<proteinExistence type="predicted"/>
<feature type="domain" description="HD" evidence="1">
    <location>
        <begin position="27"/>
        <end position="127"/>
    </location>
</feature>
<protein>
    <submittedName>
        <fullName evidence="2">HD domain-containing protein</fullName>
    </submittedName>
</protein>
<evidence type="ECO:0000313" key="3">
    <source>
        <dbReference type="Proteomes" id="UP000434036"/>
    </source>
</evidence>
<dbReference type="Gene3D" id="1.10.3210.10">
    <property type="entry name" value="Hypothetical protein af1432"/>
    <property type="match status" value="1"/>
</dbReference>
<dbReference type="SUPFAM" id="SSF109604">
    <property type="entry name" value="HD-domain/PDEase-like"/>
    <property type="match status" value="1"/>
</dbReference>
<dbReference type="CDD" id="cd00077">
    <property type="entry name" value="HDc"/>
    <property type="match status" value="1"/>
</dbReference>
<dbReference type="PROSITE" id="PS51831">
    <property type="entry name" value="HD"/>
    <property type="match status" value="1"/>
</dbReference>
<dbReference type="Pfam" id="PF01966">
    <property type="entry name" value="HD"/>
    <property type="match status" value="1"/>
</dbReference>
<dbReference type="InterPro" id="IPR003607">
    <property type="entry name" value="HD/PDEase_dom"/>
</dbReference>
<dbReference type="RefSeq" id="WP_160624386.1">
    <property type="nucleotide sequence ID" value="NZ_WUUQ01000001.1"/>
</dbReference>